<protein>
    <submittedName>
        <fullName evidence="2">Uncharacterized protein</fullName>
    </submittedName>
</protein>
<sequence length="635" mass="69370">MYRFCLSVIFCAFNSLVLSSPAPRAATTNCYPLIAGSQQTHFPSGSLPCVAVPENSVTQGNLKVSTYHWVKGPDTAVVYGDKAQLHLKSINDGIQKAVKAYGGFLKDTPLSTNLVFIPAASLPDGWGDTWMQKGTTAAQRKFSVLIANWRDGFQPDYNKWARTTAHELYHCVLMSTNAQDAQAANPWNQWWDEGGPSFFASALFPEPLDPTLKIYFDSDHPDLNIQGWFQTYKPTVPLYNQGYSAELFFLDMYTRPTQSRQDLANIHSFLSQQEMSSTEQAEQARVAGDGFTPDQFREFAQRFVDGVIKLRRDADVKAAVFPVYKQGYQETKTVKLGANAAPATWTASKLVSFGFMRLDLSLQAPDTKNQVTYAISASSQGAGTTIFYRAKTAKKWTKLDAGTSKKVTVGCGSGPQDYVFLFVSTDGTDPPKPVLKVARQSSKKCPCTPSRRSLLGVRQESCESDESDTCLAGTWNLDLDSLKAAIQTALAKTSADATVTNLKLDGSSTFVYDEAASTASMSFDHTTISYDGSASGYEVHIDIDINGKAQGPVAMTGDNSFHWTDITGSGEYNTATVLKGLGDDTPIEVDMPLTSVYTADVVVKYTCSGDKLTLEGLENGLYIWTYSYTRSSGTA</sequence>
<evidence type="ECO:0000313" key="3">
    <source>
        <dbReference type="Proteomes" id="UP000019473"/>
    </source>
</evidence>
<dbReference type="OrthoDB" id="3523207at2759"/>
<dbReference type="VEuPathDB" id="FungiDB:A1O7_09211"/>
<accession>W9VLL5</accession>
<proteinExistence type="predicted"/>
<evidence type="ECO:0000313" key="2">
    <source>
        <dbReference type="EMBL" id="EXJ53875.1"/>
    </source>
</evidence>
<gene>
    <name evidence="2" type="ORF">A1O7_09211</name>
</gene>
<keyword evidence="3" id="KW-1185">Reference proteome</keyword>
<name>W9VLL5_9EURO</name>
<feature type="signal peptide" evidence="1">
    <location>
        <begin position="1"/>
        <end position="19"/>
    </location>
</feature>
<organism evidence="2 3">
    <name type="scientific">Cladophialophora yegresii CBS 114405</name>
    <dbReference type="NCBI Taxonomy" id="1182544"/>
    <lineage>
        <taxon>Eukaryota</taxon>
        <taxon>Fungi</taxon>
        <taxon>Dikarya</taxon>
        <taxon>Ascomycota</taxon>
        <taxon>Pezizomycotina</taxon>
        <taxon>Eurotiomycetes</taxon>
        <taxon>Chaetothyriomycetidae</taxon>
        <taxon>Chaetothyriales</taxon>
        <taxon>Herpotrichiellaceae</taxon>
        <taxon>Cladophialophora</taxon>
    </lineage>
</organism>
<comment type="caution">
    <text evidence="2">The sequence shown here is derived from an EMBL/GenBank/DDBJ whole genome shotgun (WGS) entry which is preliminary data.</text>
</comment>
<feature type="chain" id="PRO_5004932993" evidence="1">
    <location>
        <begin position="20"/>
        <end position="635"/>
    </location>
</feature>
<evidence type="ECO:0000256" key="1">
    <source>
        <dbReference type="SAM" id="SignalP"/>
    </source>
</evidence>
<dbReference type="AlphaFoldDB" id="W9VLL5"/>
<dbReference type="HOGENOM" id="CLU_430826_0_0_1"/>
<keyword evidence="1" id="KW-0732">Signal</keyword>
<dbReference type="RefSeq" id="XP_007761390.1">
    <property type="nucleotide sequence ID" value="XM_007763200.1"/>
</dbReference>
<reference evidence="2 3" key="1">
    <citation type="submission" date="2013-03" db="EMBL/GenBank/DDBJ databases">
        <title>The Genome Sequence of Cladophialophora yegresii CBS 114405.</title>
        <authorList>
            <consortium name="The Broad Institute Genomics Platform"/>
            <person name="Cuomo C."/>
            <person name="de Hoog S."/>
            <person name="Gorbushina A."/>
            <person name="Walker B."/>
            <person name="Young S.K."/>
            <person name="Zeng Q."/>
            <person name="Gargeya S."/>
            <person name="Fitzgerald M."/>
            <person name="Haas B."/>
            <person name="Abouelleil A."/>
            <person name="Allen A.W."/>
            <person name="Alvarado L."/>
            <person name="Arachchi H.M."/>
            <person name="Berlin A.M."/>
            <person name="Chapman S.B."/>
            <person name="Gainer-Dewar J."/>
            <person name="Goldberg J."/>
            <person name="Griggs A."/>
            <person name="Gujja S."/>
            <person name="Hansen M."/>
            <person name="Howarth C."/>
            <person name="Imamovic A."/>
            <person name="Ireland A."/>
            <person name="Larimer J."/>
            <person name="McCowan C."/>
            <person name="Murphy C."/>
            <person name="Pearson M."/>
            <person name="Poon T.W."/>
            <person name="Priest M."/>
            <person name="Roberts A."/>
            <person name="Saif S."/>
            <person name="Shea T."/>
            <person name="Sisk P."/>
            <person name="Sykes S."/>
            <person name="Wortman J."/>
            <person name="Nusbaum C."/>
            <person name="Birren B."/>
        </authorList>
    </citation>
    <scope>NUCLEOTIDE SEQUENCE [LARGE SCALE GENOMIC DNA]</scope>
    <source>
        <strain evidence="2 3">CBS 114405</strain>
    </source>
</reference>
<dbReference type="Proteomes" id="UP000019473">
    <property type="component" value="Unassembled WGS sequence"/>
</dbReference>
<dbReference type="GeneID" id="19183775"/>
<dbReference type="EMBL" id="AMGW01000007">
    <property type="protein sequence ID" value="EXJ53875.1"/>
    <property type="molecule type" value="Genomic_DNA"/>
</dbReference>